<evidence type="ECO:0000313" key="3">
    <source>
        <dbReference type="EMBL" id="EME39125.1"/>
    </source>
</evidence>
<dbReference type="EMBL" id="KB446545">
    <property type="protein sequence ID" value="EME39125.1"/>
    <property type="molecule type" value="Genomic_DNA"/>
</dbReference>
<reference evidence="4" key="1">
    <citation type="journal article" date="2012" name="PLoS Genet.">
        <title>The genomes of the fungal plant pathogens Cladosporium fulvum and Dothistroma septosporum reveal adaptation to different hosts and lifestyles but also signatures of common ancestry.</title>
        <authorList>
            <person name="de Wit P.J.G.M."/>
            <person name="van der Burgt A."/>
            <person name="Oekmen B."/>
            <person name="Stergiopoulos I."/>
            <person name="Abd-Elsalam K.A."/>
            <person name="Aerts A.L."/>
            <person name="Bahkali A.H."/>
            <person name="Beenen H.G."/>
            <person name="Chettri P."/>
            <person name="Cox M.P."/>
            <person name="Datema E."/>
            <person name="de Vries R.P."/>
            <person name="Dhillon B."/>
            <person name="Ganley A.R."/>
            <person name="Griffiths S.A."/>
            <person name="Guo Y."/>
            <person name="Hamelin R.C."/>
            <person name="Henrissat B."/>
            <person name="Kabir M.S."/>
            <person name="Jashni M.K."/>
            <person name="Kema G."/>
            <person name="Klaubauf S."/>
            <person name="Lapidus A."/>
            <person name="Levasseur A."/>
            <person name="Lindquist E."/>
            <person name="Mehrabi R."/>
            <person name="Ohm R.A."/>
            <person name="Owen T.J."/>
            <person name="Salamov A."/>
            <person name="Schwelm A."/>
            <person name="Schijlen E."/>
            <person name="Sun H."/>
            <person name="van den Burg H.A."/>
            <person name="van Ham R.C.H.J."/>
            <person name="Zhang S."/>
            <person name="Goodwin S.B."/>
            <person name="Grigoriev I.V."/>
            <person name="Collemare J."/>
            <person name="Bradshaw R.E."/>
        </authorList>
    </citation>
    <scope>NUCLEOTIDE SEQUENCE [LARGE SCALE GENOMIC DNA]</scope>
    <source>
        <strain evidence="4">NZE10 / CBS 128990</strain>
    </source>
</reference>
<keyword evidence="4" id="KW-1185">Reference proteome</keyword>
<feature type="transmembrane region" description="Helical" evidence="2">
    <location>
        <begin position="53"/>
        <end position="73"/>
    </location>
</feature>
<keyword evidence="2" id="KW-1133">Transmembrane helix</keyword>
<dbReference type="OrthoDB" id="3825042at2759"/>
<evidence type="ECO:0000256" key="1">
    <source>
        <dbReference type="SAM" id="MobiDB-lite"/>
    </source>
</evidence>
<dbReference type="HOGENOM" id="CLU_2145792_0_0_1"/>
<reference evidence="3 4" key="2">
    <citation type="journal article" date="2012" name="PLoS Pathog.">
        <title>Diverse lifestyles and strategies of plant pathogenesis encoded in the genomes of eighteen Dothideomycetes fungi.</title>
        <authorList>
            <person name="Ohm R.A."/>
            <person name="Feau N."/>
            <person name="Henrissat B."/>
            <person name="Schoch C.L."/>
            <person name="Horwitz B.A."/>
            <person name="Barry K.W."/>
            <person name="Condon B.J."/>
            <person name="Copeland A.C."/>
            <person name="Dhillon B."/>
            <person name="Glaser F."/>
            <person name="Hesse C.N."/>
            <person name="Kosti I."/>
            <person name="LaButti K."/>
            <person name="Lindquist E.A."/>
            <person name="Lucas S."/>
            <person name="Salamov A.A."/>
            <person name="Bradshaw R.E."/>
            <person name="Ciuffetti L."/>
            <person name="Hamelin R.C."/>
            <person name="Kema G.H.J."/>
            <person name="Lawrence C."/>
            <person name="Scott J.A."/>
            <person name="Spatafora J.W."/>
            <person name="Turgeon B.G."/>
            <person name="de Wit P.J.G.M."/>
            <person name="Zhong S."/>
            <person name="Goodwin S.B."/>
            <person name="Grigoriev I.V."/>
        </authorList>
    </citation>
    <scope>NUCLEOTIDE SEQUENCE [LARGE SCALE GENOMIC DNA]</scope>
    <source>
        <strain evidence="4">NZE10 / CBS 128990</strain>
    </source>
</reference>
<evidence type="ECO:0000313" key="4">
    <source>
        <dbReference type="Proteomes" id="UP000016933"/>
    </source>
</evidence>
<name>M2YJP3_DOTSN</name>
<dbReference type="Proteomes" id="UP000016933">
    <property type="component" value="Unassembled WGS sequence"/>
</dbReference>
<keyword evidence="2" id="KW-0812">Transmembrane</keyword>
<accession>M2YJP3</accession>
<protein>
    <submittedName>
        <fullName evidence="3">Uncharacterized protein</fullName>
    </submittedName>
</protein>
<gene>
    <name evidence="3" type="ORF">DOTSEDRAFT_28310</name>
</gene>
<dbReference type="AlphaFoldDB" id="M2YJP3"/>
<organism evidence="3 4">
    <name type="scientific">Dothistroma septosporum (strain NZE10 / CBS 128990)</name>
    <name type="common">Red band needle blight fungus</name>
    <name type="synonym">Mycosphaerella pini</name>
    <dbReference type="NCBI Taxonomy" id="675120"/>
    <lineage>
        <taxon>Eukaryota</taxon>
        <taxon>Fungi</taxon>
        <taxon>Dikarya</taxon>
        <taxon>Ascomycota</taxon>
        <taxon>Pezizomycotina</taxon>
        <taxon>Dothideomycetes</taxon>
        <taxon>Dothideomycetidae</taxon>
        <taxon>Mycosphaerellales</taxon>
        <taxon>Mycosphaerellaceae</taxon>
        <taxon>Dothistroma</taxon>
    </lineage>
</organism>
<keyword evidence="2" id="KW-0472">Membrane</keyword>
<feature type="region of interest" description="Disordered" evidence="1">
    <location>
        <begin position="80"/>
        <end position="112"/>
    </location>
</feature>
<proteinExistence type="predicted"/>
<evidence type="ECO:0000256" key="2">
    <source>
        <dbReference type="SAM" id="Phobius"/>
    </source>
</evidence>
<sequence length="112" mass="12635">MSRCSPTLFAAKLPRSTRHISHRSFSRNTRLYDTKLPSTAKPPPPRKPNSQQLPLLPLVFIFCLGAGSFHFLAKSREGVTHQTYTAGDKAPADKKEWPGRRKELDQNYAGTR</sequence>
<feature type="compositionally biased region" description="Basic and acidic residues" evidence="1">
    <location>
        <begin position="90"/>
        <end position="105"/>
    </location>
</feature>
<feature type="region of interest" description="Disordered" evidence="1">
    <location>
        <begin position="18"/>
        <end position="51"/>
    </location>
</feature>